<dbReference type="RefSeq" id="WP_310373143.1">
    <property type="nucleotide sequence ID" value="NZ_JAVDXT010000002.1"/>
</dbReference>
<evidence type="ECO:0000313" key="3">
    <source>
        <dbReference type="EMBL" id="MDR7377483.1"/>
    </source>
</evidence>
<feature type="chain" id="PRO_5047533325" evidence="1">
    <location>
        <begin position="25"/>
        <end position="737"/>
    </location>
</feature>
<evidence type="ECO:0000259" key="2">
    <source>
        <dbReference type="Pfam" id="PF03372"/>
    </source>
</evidence>
<dbReference type="InterPro" id="IPR005135">
    <property type="entry name" value="Endo/exonuclease/phosphatase"/>
</dbReference>
<proteinExistence type="predicted"/>
<dbReference type="Pfam" id="PF00353">
    <property type="entry name" value="HemolysinCabind"/>
    <property type="match status" value="1"/>
</dbReference>
<dbReference type="Pfam" id="PF03372">
    <property type="entry name" value="Exo_endo_phos"/>
    <property type="match status" value="1"/>
</dbReference>
<dbReference type="Proteomes" id="UP001180487">
    <property type="component" value="Unassembled WGS sequence"/>
</dbReference>
<keyword evidence="4" id="KW-1185">Reference proteome</keyword>
<dbReference type="InterPro" id="IPR036691">
    <property type="entry name" value="Endo/exonu/phosph_ase_sf"/>
</dbReference>
<dbReference type="SUPFAM" id="SSF51120">
    <property type="entry name" value="beta-Roll"/>
    <property type="match status" value="1"/>
</dbReference>
<dbReference type="NCBIfam" id="TIGR03661">
    <property type="entry name" value="T1SS_VCA0849"/>
    <property type="match status" value="1"/>
</dbReference>
<feature type="signal peptide" evidence="1">
    <location>
        <begin position="1"/>
        <end position="24"/>
    </location>
</feature>
<name>A0ABU2C823_9BURK</name>
<evidence type="ECO:0000256" key="1">
    <source>
        <dbReference type="SAM" id="SignalP"/>
    </source>
</evidence>
<dbReference type="SUPFAM" id="SSF56219">
    <property type="entry name" value="DNase I-like"/>
    <property type="match status" value="1"/>
</dbReference>
<comment type="caution">
    <text evidence="3">The sequence shown here is derived from an EMBL/GenBank/DDBJ whole genome shotgun (WGS) entry which is preliminary data.</text>
</comment>
<dbReference type="Gene3D" id="3.60.10.10">
    <property type="entry name" value="Endonuclease/exonuclease/phosphatase"/>
    <property type="match status" value="1"/>
</dbReference>
<dbReference type="InterPro" id="IPR047971">
    <property type="entry name" value="ExeM-like"/>
</dbReference>
<dbReference type="PANTHER" id="PTHR42834">
    <property type="entry name" value="ENDONUCLEASE/EXONUCLEASE/PHOSPHATASE FAMILY PROTEIN (AFU_ORTHOLOGUE AFUA_3G09210)"/>
    <property type="match status" value="1"/>
</dbReference>
<dbReference type="EMBL" id="JAVDXT010000002">
    <property type="protein sequence ID" value="MDR7377483.1"/>
    <property type="molecule type" value="Genomic_DNA"/>
</dbReference>
<dbReference type="CDD" id="cd10283">
    <property type="entry name" value="MnuA_DNase1-like"/>
    <property type="match status" value="1"/>
</dbReference>
<protein>
    <submittedName>
        <fullName evidence="3">Extracellular nuclease</fullName>
    </submittedName>
</protein>
<dbReference type="Gene3D" id="2.150.10.10">
    <property type="entry name" value="Serralysin-like metalloprotease, C-terminal"/>
    <property type="match status" value="1"/>
</dbReference>
<feature type="domain" description="Endonuclease/exonuclease/phosphatase" evidence="2">
    <location>
        <begin position="327"/>
        <end position="602"/>
    </location>
</feature>
<reference evidence="3 4" key="1">
    <citation type="submission" date="2023-07" db="EMBL/GenBank/DDBJ databases">
        <title>Sorghum-associated microbial communities from plants grown in Nebraska, USA.</title>
        <authorList>
            <person name="Schachtman D."/>
        </authorList>
    </citation>
    <scope>NUCLEOTIDE SEQUENCE [LARGE SCALE GENOMIC DNA]</scope>
    <source>
        <strain evidence="3 4">BE313</strain>
    </source>
</reference>
<evidence type="ECO:0000313" key="4">
    <source>
        <dbReference type="Proteomes" id="UP001180487"/>
    </source>
</evidence>
<dbReference type="InterPro" id="IPR011049">
    <property type="entry name" value="Serralysin-like_metalloprot_C"/>
</dbReference>
<dbReference type="InterPro" id="IPR019960">
    <property type="entry name" value="T1SS_VCA0849"/>
</dbReference>
<dbReference type="CDD" id="cd04486">
    <property type="entry name" value="YhcR_OBF_like"/>
    <property type="match status" value="1"/>
</dbReference>
<dbReference type="PRINTS" id="PR00313">
    <property type="entry name" value="CABNDNGRPT"/>
</dbReference>
<organism evidence="3 4">
    <name type="scientific">Rhodoferax ferrireducens</name>
    <dbReference type="NCBI Taxonomy" id="192843"/>
    <lineage>
        <taxon>Bacteria</taxon>
        <taxon>Pseudomonadati</taxon>
        <taxon>Pseudomonadota</taxon>
        <taxon>Betaproteobacteria</taxon>
        <taxon>Burkholderiales</taxon>
        <taxon>Comamonadaceae</taxon>
        <taxon>Rhodoferax</taxon>
    </lineage>
</organism>
<dbReference type="PANTHER" id="PTHR42834:SF1">
    <property type="entry name" value="ENDONUCLEASE_EXONUCLEASE_PHOSPHATASE FAMILY PROTEIN (AFU_ORTHOLOGUE AFUA_3G09210)"/>
    <property type="match status" value="1"/>
</dbReference>
<sequence>MLFTRTALCIAVLGTMVLAASAQAADTPIYTIQGTGSASPLVGQTVTTTGVVTRVNNNGFYLQDLVGDANPTTSDGILVFTGSAPTVVAGNLVRLTGKVVEFNTGAASNADTAAYTVTELTTIADLSVIGTGQSVAPVVLTLPLPQGEDFERYEGMLVTVNGPLTASQNYFQGRYGQLTLSAQGRLETPTNRFRPGAQALALNEANARRSFILDDGSSLQNPNPMPYVGADNTLRAGDTVGAVTGVLDYGLATASNADYGSYKLQPTVAPVFSRQNARTAAPEAMGGNIRLASFNVLNYFTTFTNGATASGQTGQGCTLGGATAPGNCRGANNLAEFERQRAKIVAALVAINADAVGLMEIQNNGSTAVQNLVDALNTRLGAATYAVVPDPSTGTGTDAIKVAMIYKPARLGRSGASTSDASAIHNRPPLAQSFAAANGEKFTLVVNHFKSKGCDGATGTDLDQGDLQGCWNSQRVQQAQALKTFIGSLQTTSGSNDVLLVGDFNAYAQEDPIAQLTGSGYVDQIGRFNSFGYSYVFNGAAGRLDHAITTASMSPKVARATEWHINADEPSVLDYNLEFKQPACAACAPDLYSATPYRSSDHDPVVLGLNLYKTITGTAGRDTLAGTPGDDYFVGGPGADTLGGGAGNNVYAFTNLRDAGDTITDFVPGKDQIDLRLLLASLGYAPEAPGAEGLVQAVANGNNSVLQFNAGGAWRSLATLQGVAPADIRISRDVVLR</sequence>
<gene>
    <name evidence="3" type="ORF">J2X19_002162</name>
</gene>
<dbReference type="NCBIfam" id="NF033681">
    <property type="entry name" value="ExeM_NucH_DNase"/>
    <property type="match status" value="1"/>
</dbReference>
<keyword evidence="1" id="KW-0732">Signal</keyword>
<accession>A0ABU2C823</accession>
<dbReference type="InterPro" id="IPR001343">
    <property type="entry name" value="Hemolysn_Ca-bd"/>
</dbReference>